<organism evidence="3 4">
    <name type="scientific">Mobilisporobacter senegalensis</name>
    <dbReference type="NCBI Taxonomy" id="1329262"/>
    <lineage>
        <taxon>Bacteria</taxon>
        <taxon>Bacillati</taxon>
        <taxon>Bacillota</taxon>
        <taxon>Clostridia</taxon>
        <taxon>Lachnospirales</taxon>
        <taxon>Lachnospiraceae</taxon>
        <taxon>Mobilisporobacter</taxon>
    </lineage>
</organism>
<dbReference type="Gene3D" id="3.40.1550.10">
    <property type="entry name" value="CheC-like"/>
    <property type="match status" value="1"/>
</dbReference>
<proteinExistence type="predicted"/>
<gene>
    <name evidence="3" type="ORF">EDD66_107100</name>
</gene>
<comment type="caution">
    <text evidence="3">The sequence shown here is derived from an EMBL/GenBank/DDBJ whole genome shotgun (WGS) entry which is preliminary data.</text>
</comment>
<dbReference type="SUPFAM" id="SSF160246">
    <property type="entry name" value="EspE N-terminal domain-like"/>
    <property type="match status" value="1"/>
</dbReference>
<reference evidence="3 4" key="1">
    <citation type="submission" date="2018-11" db="EMBL/GenBank/DDBJ databases">
        <title>Genomic Encyclopedia of Type Strains, Phase IV (KMG-IV): sequencing the most valuable type-strain genomes for metagenomic binning, comparative biology and taxonomic classification.</title>
        <authorList>
            <person name="Goeker M."/>
        </authorList>
    </citation>
    <scope>NUCLEOTIDE SEQUENCE [LARGE SCALE GENOMIC DNA]</scope>
    <source>
        <strain evidence="3 4">DSM 26537</strain>
    </source>
</reference>
<dbReference type="Proteomes" id="UP000273083">
    <property type="component" value="Unassembled WGS sequence"/>
</dbReference>
<dbReference type="SUPFAM" id="SSF103039">
    <property type="entry name" value="CheC-like"/>
    <property type="match status" value="1"/>
</dbReference>
<evidence type="ECO:0000313" key="3">
    <source>
        <dbReference type="EMBL" id="ROR27186.1"/>
    </source>
</evidence>
<name>A0A3N1XKI5_9FIRM</name>
<dbReference type="InterPro" id="IPR037257">
    <property type="entry name" value="T2SS_E_N_sf"/>
</dbReference>
<keyword evidence="1" id="KW-0145">Chemotaxis</keyword>
<keyword evidence="4" id="KW-1185">Reference proteome</keyword>
<protein>
    <submittedName>
        <fullName evidence="3">Chemotaxis phosphatase CheX-like protein</fullName>
    </submittedName>
</protein>
<dbReference type="InterPro" id="IPR028976">
    <property type="entry name" value="CheC-like_sf"/>
</dbReference>
<dbReference type="OrthoDB" id="5614404at2"/>
<dbReference type="AlphaFoldDB" id="A0A3N1XKI5"/>
<evidence type="ECO:0000259" key="2">
    <source>
        <dbReference type="Pfam" id="PF13690"/>
    </source>
</evidence>
<dbReference type="EMBL" id="RJVG01000007">
    <property type="protein sequence ID" value="ROR27186.1"/>
    <property type="molecule type" value="Genomic_DNA"/>
</dbReference>
<feature type="domain" description="Chemotaxis phosphatase CheX-like" evidence="2">
    <location>
        <begin position="189"/>
        <end position="265"/>
    </location>
</feature>
<accession>A0A3N1XKI5</accession>
<dbReference type="GO" id="GO:0006935">
    <property type="term" value="P:chemotaxis"/>
    <property type="evidence" value="ECO:0007669"/>
    <property type="project" value="UniProtKB-KW"/>
</dbReference>
<sequence length="296" mass="33395">MFGHFLGDYLVKNNLITKSQLDMIVEYQKTLRVKLGTIAITEKLLTSRQADEINNLQIKMDKRFGDIAIEHGYLTEEQVDFLLNLQGSPYHQFVQALIDKTDMTQSDIEKYVKGYQEENLLSDDNLEAIKSGDIDRIAPIFTTTDNPLCNDHIGLALRNIIRFIDNQILIKKYYSVTEYSFDNLASQFLKGEHNILFGFAGKDDSLLSIANPFAKENFSEVDEDAFDSICEFINCINGLFASKLSDEDIDIDLLPPVSYAGQKLIANGNIYVIPVVISGNEVDLLLSMDNAIDVIQ</sequence>
<dbReference type="RefSeq" id="WP_123609882.1">
    <property type="nucleotide sequence ID" value="NZ_RJVG01000007.1"/>
</dbReference>
<dbReference type="InterPro" id="IPR028051">
    <property type="entry name" value="CheX-like_dom"/>
</dbReference>
<evidence type="ECO:0000256" key="1">
    <source>
        <dbReference type="ARBA" id="ARBA00022500"/>
    </source>
</evidence>
<evidence type="ECO:0000313" key="4">
    <source>
        <dbReference type="Proteomes" id="UP000273083"/>
    </source>
</evidence>
<dbReference type="Pfam" id="PF13690">
    <property type="entry name" value="CheX"/>
    <property type="match status" value="1"/>
</dbReference>